<keyword evidence="6" id="KW-0326">Glycosidase</keyword>
<evidence type="ECO:0000256" key="7">
    <source>
        <dbReference type="SAM" id="Phobius"/>
    </source>
</evidence>
<dbReference type="InterPro" id="IPR002241">
    <property type="entry name" value="Glyco_hydro_27"/>
</dbReference>
<dbReference type="Gene3D" id="2.60.40.1180">
    <property type="entry name" value="Golgi alpha-mannosidase II"/>
    <property type="match status" value="1"/>
</dbReference>
<dbReference type="EC" id="3.2.1.22" evidence="3"/>
<dbReference type="Proteomes" id="UP000765509">
    <property type="component" value="Unassembled WGS sequence"/>
</dbReference>
<evidence type="ECO:0000256" key="6">
    <source>
        <dbReference type="ARBA" id="ARBA00023295"/>
    </source>
</evidence>
<feature type="domain" description="Alpha galactosidase C-terminal" evidence="8">
    <location>
        <begin position="499"/>
        <end position="588"/>
    </location>
</feature>
<sequence length="600" mass="69056">MLQAKNLVIVPLMAVVLIAIVDYQYLINGFDLRITKPHQQRQGYHQIKHRQLTFSTKETLKAQANQVTYLGWSSWSLQAFKGPGYGFYWLNEDHVKAQADVIFKEFSQFGFNRINLDSGWQGKFLDQYGRPILNLSSFPSGIDKLQSFLAEKNLKLGLYYLPGIDARAVVNQSRVMDTHYTANQIIQCPIDPKQNSSANSNCKRPLANAFQAGYPLNYSHPGSQMYINSLVDGLYSWNVSFVKLDGNVPGSSFLVTESTPCDTRADLRAWRRAIEERHEAKWKKVGREKIWLAASWAIPVSQRNNMDATSDSWRIEQDVEEYGTRMTTFDRVIRNVRKSAGWTCIEKNRGWKGLIDLDSILVSDMSYEESQSMVTMWAMLGSPFYLGDDLTRLPSARKALLQNPEILQIQRVAAGNPARLDRFNVTRYNQKQAVIYQTTSFEDCEKSTWKRRMILESLQLKSLPDLQQCPTTRESIESNLDLEKRATNITSRQTDEWFTQFWTLEGDNGVIYVAVVNAGLQNNDDKPIDIAFNLDQIERLQKLKQAGIITDEDYLVRDVWQRENFGIVDFKGMLQFKLKVHGCILLKFTPIRQIKSYKQH</sequence>
<accession>A0A9Q3FDM9</accession>
<evidence type="ECO:0000256" key="1">
    <source>
        <dbReference type="ARBA" id="ARBA00001255"/>
    </source>
</evidence>
<keyword evidence="7" id="KW-0472">Membrane</keyword>
<dbReference type="InterPro" id="IPR013785">
    <property type="entry name" value="Aldolase_TIM"/>
</dbReference>
<comment type="catalytic activity">
    <reaction evidence="1">
        <text>Hydrolysis of terminal, non-reducing alpha-D-galactose residues in alpha-D-galactosides, including galactose oligosaccharides, galactomannans and galactolipids.</text>
        <dbReference type="EC" id="3.2.1.22"/>
    </reaction>
</comment>
<dbReference type="EMBL" id="AVOT02041678">
    <property type="protein sequence ID" value="MBW0537049.1"/>
    <property type="molecule type" value="Genomic_DNA"/>
</dbReference>
<dbReference type="PANTHER" id="PTHR11452">
    <property type="entry name" value="ALPHA-GALACTOSIDASE/ALPHA-N-ACETYLGALACTOSAMINIDASE"/>
    <property type="match status" value="1"/>
</dbReference>
<dbReference type="FunFam" id="2.60.40.1180:FF:000097">
    <property type="entry name" value="Alpha-galactosidase 3"/>
    <property type="match status" value="1"/>
</dbReference>
<dbReference type="Pfam" id="PF17801">
    <property type="entry name" value="Melibiase_C"/>
    <property type="match status" value="1"/>
</dbReference>
<dbReference type="AlphaFoldDB" id="A0A9Q3FDM9"/>
<dbReference type="InterPro" id="IPR013780">
    <property type="entry name" value="Glyco_hydro_b"/>
</dbReference>
<keyword evidence="7" id="KW-0812">Transmembrane</keyword>
<evidence type="ECO:0000313" key="9">
    <source>
        <dbReference type="EMBL" id="MBW0537049.1"/>
    </source>
</evidence>
<dbReference type="Gene3D" id="3.20.20.70">
    <property type="entry name" value="Aldolase class I"/>
    <property type="match status" value="1"/>
</dbReference>
<evidence type="ECO:0000256" key="5">
    <source>
        <dbReference type="ARBA" id="ARBA00022801"/>
    </source>
</evidence>
<dbReference type="SUPFAM" id="SSF51011">
    <property type="entry name" value="Glycosyl hydrolase domain"/>
    <property type="match status" value="1"/>
</dbReference>
<dbReference type="PANTHER" id="PTHR11452:SF75">
    <property type="entry name" value="ALPHA-GALACTOSIDASE MEL1"/>
    <property type="match status" value="1"/>
</dbReference>
<keyword evidence="7" id="KW-1133">Transmembrane helix</keyword>
<evidence type="ECO:0000256" key="4">
    <source>
        <dbReference type="ARBA" id="ARBA00022729"/>
    </source>
</evidence>
<name>A0A9Q3FDM9_9BASI</name>
<reference evidence="9" key="1">
    <citation type="submission" date="2021-03" db="EMBL/GenBank/DDBJ databases">
        <title>Draft genome sequence of rust myrtle Austropuccinia psidii MF-1, a brazilian biotype.</title>
        <authorList>
            <person name="Quecine M.C."/>
            <person name="Pachon D.M.R."/>
            <person name="Bonatelli M.L."/>
            <person name="Correr F.H."/>
            <person name="Franceschini L.M."/>
            <person name="Leite T.F."/>
            <person name="Margarido G.R.A."/>
            <person name="Almeida C.A."/>
            <person name="Ferrarezi J.A."/>
            <person name="Labate C.A."/>
        </authorList>
    </citation>
    <scope>NUCLEOTIDE SEQUENCE</scope>
    <source>
        <strain evidence="9">MF-1</strain>
    </source>
</reference>
<evidence type="ECO:0000313" key="10">
    <source>
        <dbReference type="Proteomes" id="UP000765509"/>
    </source>
</evidence>
<comment type="similarity">
    <text evidence="2">Belongs to the glycosyl hydrolase 27 family.</text>
</comment>
<dbReference type="SUPFAM" id="SSF51445">
    <property type="entry name" value="(Trans)glycosidases"/>
    <property type="match status" value="1"/>
</dbReference>
<protein>
    <recommendedName>
        <fullName evidence="3">alpha-galactosidase</fullName>
        <ecNumber evidence="3">3.2.1.22</ecNumber>
    </recommendedName>
</protein>
<dbReference type="InterPro" id="IPR041233">
    <property type="entry name" value="Melibiase_C"/>
</dbReference>
<evidence type="ECO:0000256" key="2">
    <source>
        <dbReference type="ARBA" id="ARBA00009743"/>
    </source>
</evidence>
<evidence type="ECO:0000256" key="3">
    <source>
        <dbReference type="ARBA" id="ARBA00012755"/>
    </source>
</evidence>
<keyword evidence="5" id="KW-0378">Hydrolase</keyword>
<evidence type="ECO:0000259" key="8">
    <source>
        <dbReference type="Pfam" id="PF17801"/>
    </source>
</evidence>
<proteinExistence type="inferred from homology"/>
<keyword evidence="4" id="KW-0732">Signal</keyword>
<dbReference type="GO" id="GO:0004557">
    <property type="term" value="F:alpha-galactosidase activity"/>
    <property type="evidence" value="ECO:0007669"/>
    <property type="project" value="UniProtKB-EC"/>
</dbReference>
<dbReference type="GO" id="GO:0005975">
    <property type="term" value="P:carbohydrate metabolic process"/>
    <property type="evidence" value="ECO:0007669"/>
    <property type="project" value="InterPro"/>
</dbReference>
<dbReference type="Pfam" id="PF16499">
    <property type="entry name" value="Melibiase_2"/>
    <property type="match status" value="2"/>
</dbReference>
<organism evidence="9 10">
    <name type="scientific">Austropuccinia psidii MF-1</name>
    <dbReference type="NCBI Taxonomy" id="1389203"/>
    <lineage>
        <taxon>Eukaryota</taxon>
        <taxon>Fungi</taxon>
        <taxon>Dikarya</taxon>
        <taxon>Basidiomycota</taxon>
        <taxon>Pucciniomycotina</taxon>
        <taxon>Pucciniomycetes</taxon>
        <taxon>Pucciniales</taxon>
        <taxon>Sphaerophragmiaceae</taxon>
        <taxon>Austropuccinia</taxon>
    </lineage>
</organism>
<dbReference type="OrthoDB" id="5795902at2759"/>
<feature type="transmembrane region" description="Helical" evidence="7">
    <location>
        <begin position="7"/>
        <end position="26"/>
    </location>
</feature>
<keyword evidence="10" id="KW-1185">Reference proteome</keyword>
<dbReference type="CDD" id="cd14792">
    <property type="entry name" value="GH27"/>
    <property type="match status" value="1"/>
</dbReference>
<dbReference type="InterPro" id="IPR017853">
    <property type="entry name" value="GH"/>
</dbReference>
<comment type="caution">
    <text evidence="9">The sequence shown here is derived from an EMBL/GenBank/DDBJ whole genome shotgun (WGS) entry which is preliminary data.</text>
</comment>
<gene>
    <name evidence="9" type="ORF">O181_076764</name>
</gene>